<feature type="compositionally biased region" description="Polar residues" evidence="1">
    <location>
        <begin position="7"/>
        <end position="18"/>
    </location>
</feature>
<gene>
    <name evidence="2" type="ORF">CUNI_LOCUS2694</name>
</gene>
<dbReference type="Proteomes" id="UP000678393">
    <property type="component" value="Unassembled WGS sequence"/>
</dbReference>
<sequence length="271" mass="30850">YERHFTPNVSLAPSSSHRTTSDEEDEVRDKEVPSKPRANGGHRFLSDLAVSKLTLRGCKPDAPIKDSHDYDLPTDTDDSSMASPADSCKEMCVSDIPVYKSTLQQEMDMIRSLLDGKIDPTPEARCHFLQQYCRLRARTEEAIQWLLRTHRDMKRIKSEFKSLTMEKEYALKEARALSDPAYYHKFNLGLESRYRSIESLYHKVCQENHSLQRELSILAEKSASAKYADGVHKSLKSHLKMALDLTVPSEADASNKKQSSHMKKEASITVD</sequence>
<feature type="region of interest" description="Disordered" evidence="1">
    <location>
        <begin position="64"/>
        <end position="86"/>
    </location>
</feature>
<evidence type="ECO:0000313" key="3">
    <source>
        <dbReference type="Proteomes" id="UP000678393"/>
    </source>
</evidence>
<organism evidence="2 3">
    <name type="scientific">Candidula unifasciata</name>
    <dbReference type="NCBI Taxonomy" id="100452"/>
    <lineage>
        <taxon>Eukaryota</taxon>
        <taxon>Metazoa</taxon>
        <taxon>Spiralia</taxon>
        <taxon>Lophotrochozoa</taxon>
        <taxon>Mollusca</taxon>
        <taxon>Gastropoda</taxon>
        <taxon>Heterobranchia</taxon>
        <taxon>Euthyneura</taxon>
        <taxon>Panpulmonata</taxon>
        <taxon>Eupulmonata</taxon>
        <taxon>Stylommatophora</taxon>
        <taxon>Helicina</taxon>
        <taxon>Helicoidea</taxon>
        <taxon>Geomitridae</taxon>
        <taxon>Candidula</taxon>
    </lineage>
</organism>
<accession>A0A8S3YSE0</accession>
<evidence type="ECO:0000313" key="2">
    <source>
        <dbReference type="EMBL" id="CAG5117136.1"/>
    </source>
</evidence>
<comment type="caution">
    <text evidence="2">The sequence shown here is derived from an EMBL/GenBank/DDBJ whole genome shotgun (WGS) entry which is preliminary data.</text>
</comment>
<proteinExistence type="predicted"/>
<reference evidence="2" key="1">
    <citation type="submission" date="2021-04" db="EMBL/GenBank/DDBJ databases">
        <authorList>
            <consortium name="Molecular Ecology Group"/>
        </authorList>
    </citation>
    <scope>NUCLEOTIDE SEQUENCE</scope>
</reference>
<protein>
    <submittedName>
        <fullName evidence="2">Uncharacterized protein</fullName>
    </submittedName>
</protein>
<keyword evidence="3" id="KW-1185">Reference proteome</keyword>
<feature type="compositionally biased region" description="Basic and acidic residues" evidence="1">
    <location>
        <begin position="262"/>
        <end position="271"/>
    </location>
</feature>
<evidence type="ECO:0000256" key="1">
    <source>
        <dbReference type="SAM" id="MobiDB-lite"/>
    </source>
</evidence>
<dbReference type="EMBL" id="CAJHNH020000353">
    <property type="protein sequence ID" value="CAG5117136.1"/>
    <property type="molecule type" value="Genomic_DNA"/>
</dbReference>
<dbReference type="AlphaFoldDB" id="A0A8S3YSE0"/>
<feature type="region of interest" description="Disordered" evidence="1">
    <location>
        <begin position="1"/>
        <end position="43"/>
    </location>
</feature>
<name>A0A8S3YSE0_9EUPU</name>
<feature type="region of interest" description="Disordered" evidence="1">
    <location>
        <begin position="250"/>
        <end position="271"/>
    </location>
</feature>
<dbReference type="OrthoDB" id="3938623at2759"/>
<feature type="non-terminal residue" evidence="2">
    <location>
        <position position="271"/>
    </location>
</feature>